<dbReference type="OrthoDB" id="536948at2759"/>
<feature type="disulfide bond" evidence="5">
    <location>
        <begin position="77"/>
        <end position="87"/>
    </location>
</feature>
<feature type="domain" description="SRCR" evidence="6">
    <location>
        <begin position="8"/>
        <end position="109"/>
    </location>
</feature>
<evidence type="ECO:0000259" key="6">
    <source>
        <dbReference type="PROSITE" id="PS50287"/>
    </source>
</evidence>
<feature type="disulfide bond" evidence="5">
    <location>
        <begin position="1040"/>
        <end position="1101"/>
    </location>
</feature>
<keyword evidence="1" id="KW-0732">Signal</keyword>
<feature type="domain" description="SRCR" evidence="6">
    <location>
        <begin position="893"/>
        <end position="994"/>
    </location>
</feature>
<evidence type="ECO:0000256" key="3">
    <source>
        <dbReference type="ARBA" id="ARBA00023157"/>
    </source>
</evidence>
<proteinExistence type="predicted"/>
<feature type="disulfide bond" evidence="5">
    <location>
        <begin position="188"/>
        <end position="198"/>
    </location>
</feature>
<dbReference type="GeneID" id="119725115"/>
<dbReference type="PRINTS" id="PR00258">
    <property type="entry name" value="SPERACTRCPTR"/>
</dbReference>
<feature type="disulfide bond" evidence="5">
    <location>
        <begin position="818"/>
        <end position="879"/>
    </location>
</feature>
<dbReference type="PROSITE" id="PS00420">
    <property type="entry name" value="SRCR_1"/>
    <property type="match status" value="7"/>
</dbReference>
<dbReference type="Proteomes" id="UP000887568">
    <property type="component" value="Unplaced"/>
</dbReference>
<evidence type="ECO:0000256" key="5">
    <source>
        <dbReference type="PROSITE-ProRule" id="PRU00196"/>
    </source>
</evidence>
<dbReference type="SMART" id="SM00202">
    <property type="entry name" value="SR"/>
    <property type="match status" value="10"/>
</dbReference>
<feature type="disulfide bond" evidence="5">
    <location>
        <begin position="376"/>
        <end position="437"/>
    </location>
</feature>
<feature type="domain" description="SRCR" evidence="6">
    <location>
        <begin position="780"/>
        <end position="880"/>
    </location>
</feature>
<feature type="disulfide bond" evidence="5">
    <location>
        <begin position="363"/>
        <end position="427"/>
    </location>
</feature>
<dbReference type="GO" id="GO:0016020">
    <property type="term" value="C:membrane"/>
    <property type="evidence" value="ECO:0007669"/>
    <property type="project" value="InterPro"/>
</dbReference>
<dbReference type="InterPro" id="IPR036772">
    <property type="entry name" value="SRCR-like_dom_sf"/>
</dbReference>
<dbReference type="PANTHER" id="PTHR48071:SF28">
    <property type="entry name" value="SRCR DOMAIN-CONTAINING PROTEIN"/>
    <property type="match status" value="1"/>
</dbReference>
<keyword evidence="2" id="KW-0677">Repeat</keyword>
<accession>A0A913ZKS9</accession>
<reference evidence="7" key="1">
    <citation type="submission" date="2022-11" db="UniProtKB">
        <authorList>
            <consortium name="EnsemblMetazoa"/>
        </authorList>
    </citation>
    <scope>IDENTIFICATION</scope>
</reference>
<feature type="disulfide bond" evidence="5">
    <location>
        <begin position="297"/>
        <end position="307"/>
    </location>
</feature>
<feature type="domain" description="SRCR" evidence="6">
    <location>
        <begin position="669"/>
        <end position="771"/>
    </location>
</feature>
<dbReference type="PROSITE" id="PS50287">
    <property type="entry name" value="SRCR_2"/>
    <property type="match status" value="10"/>
</dbReference>
<keyword evidence="4" id="KW-0325">Glycoprotein</keyword>
<dbReference type="InterPro" id="IPR001190">
    <property type="entry name" value="SRCR"/>
</dbReference>
<evidence type="ECO:0000313" key="7">
    <source>
        <dbReference type="EnsemblMetazoa" id="XP_038052403.1"/>
    </source>
</evidence>
<dbReference type="OMA" id="CYGSERE"/>
<feature type="disulfide bond" evidence="5">
    <location>
        <begin position="1027"/>
        <end position="1091"/>
    </location>
</feature>
<dbReference type="RefSeq" id="XP_038052403.1">
    <property type="nucleotide sequence ID" value="XM_038196475.1"/>
</dbReference>
<keyword evidence="8" id="KW-1185">Reference proteome</keyword>
<dbReference type="PANTHER" id="PTHR48071">
    <property type="entry name" value="SRCR DOMAIN-CONTAINING PROTEIN"/>
    <property type="match status" value="1"/>
</dbReference>
<dbReference type="EnsemblMetazoa" id="XM_038196475.1">
    <property type="protein sequence ID" value="XP_038052403.1"/>
    <property type="gene ID" value="LOC119725115"/>
</dbReference>
<feature type="disulfide bond" evidence="5">
    <location>
        <begin position="1071"/>
        <end position="1081"/>
    </location>
</feature>
<protein>
    <recommendedName>
        <fullName evidence="6">SRCR domain-containing protein</fullName>
    </recommendedName>
</protein>
<feature type="domain" description="SRCR" evidence="6">
    <location>
        <begin position="338"/>
        <end position="438"/>
    </location>
</feature>
<feature type="disulfide bond" evidence="5">
    <location>
        <begin position="407"/>
        <end position="417"/>
    </location>
</feature>
<feature type="disulfide bond" evidence="5">
    <location>
        <begin position="962"/>
        <end position="972"/>
    </location>
</feature>
<feature type="domain" description="SRCR" evidence="6">
    <location>
        <begin position="1002"/>
        <end position="1102"/>
    </location>
</feature>
<feature type="disulfide bond" evidence="5">
    <location>
        <begin position="739"/>
        <end position="749"/>
    </location>
</feature>
<feature type="domain" description="SRCR" evidence="6">
    <location>
        <begin position="561"/>
        <end position="660"/>
    </location>
</feature>
<evidence type="ECO:0000313" key="8">
    <source>
        <dbReference type="Proteomes" id="UP000887568"/>
    </source>
</evidence>
<dbReference type="FunFam" id="3.10.250.10:FF:000006">
    <property type="entry name" value="neurotrypsin isoform X2"/>
    <property type="match status" value="9"/>
</dbReference>
<dbReference type="Gene3D" id="3.10.250.10">
    <property type="entry name" value="SRCR-like domain"/>
    <property type="match status" value="10"/>
</dbReference>
<evidence type="ECO:0000256" key="1">
    <source>
        <dbReference type="ARBA" id="ARBA00022729"/>
    </source>
</evidence>
<sequence length="1140" mass="124514">MTTLSVSVRLVNGEAPNEGRVEVYYKCHWGTICQNDWSIRDANVICRQLGYPSASQAWHSAHFGRGSGVIVLSNVACRGNESSIDLCHHSGWYVTSGCNHYGDAGVTCDLTSPEVTVRLINGNAPNEGSVEVQYRGQSGSVCGYNPVWRIEEANVVCRQLGYPSASQAWQNAHFGQGSGPILLVNVACDGYESRIDQCDYRGWLMSSCIHSHDVGVTCDVTTPAPVVVRLANGNTPHEGRVEVFYRCEWGTICGRHWGIEEANVVCRQLGYISATQARWYAHFGQGSEPILLNNVVCRGSELRIDQCDHTGWYNHDCSYHSYDVGVTCNETSPNPVPVRLTNGSFPYEGRIEIYHDGQWGTVCDDGWSIEDANVTCRQLGYPPASQAWQGSHFGEGSGPILLRNVACNGTESNIDLCEHSGWFNHSCSHAEDAGVTCGEQLIVNDSSPVSVRLVNGNAPNEGRVEVYYKCHWGTICHNGWSIRDAHVICRQLGYPSASQAWHSAHFGRGSGPILLSNVACRGNESSIDQCDHSGWHVTSGCRHYSDAGVTCYLISPQQVSVRLINGNAPNEGTVEVNYTGQWGSVCGNNPVWRIEEANVVCRQLGYPSAFQAWSNAHFGRGSGPVVLENVACDGHESRIDQCDSVMSSCSHYYDVGVTCDVTTPSLVVVRLADGNTPHEGRVEVFYRCEWGTICGTSHWGIEEANVICRQLGYISATQAWRNAHFGQGSGPILLNSVVCRGSESSIDQCDHAGWYNEDCLHHTYDAGVTCNETSSSPVPVRLTNGSFPYEGRIEIYHDGQWGTVCDDGWSIEDANVICRQLGYPPASQAWQGSHFGEGSGPILLSNVACNGTESNIDLCEHSGWFNHSCSHAEDAGVTCGEQLIVNDSSPVSVRLVNGEAPSEGRVEIYYKCHWGTICDSGWSIRHAHVICRQLGYPSASQAWQRAHFGQGSGPILLNSVACQGNESSIDQCQHSGWYGSYGCRHNRDAGVTCDLTSPQVTVRLINGNAPNEGAVEVQYRGQWGSVCGSNWRTEEANVVCRQLGYPSAFQAWSNAHFGRGSGPVVLKNVACDGHESRIDQCDFRGWLMSSCSHYYDVGVTCDVTTPSPEYLKSYIAIIIQSTLVGQQQRHAIHHALPLPS</sequence>
<feature type="domain" description="SRCR" evidence="6">
    <location>
        <begin position="117"/>
        <end position="219"/>
    </location>
</feature>
<feature type="disulfide bond" evidence="5">
    <location>
        <begin position="632"/>
        <end position="642"/>
    </location>
</feature>
<feature type="disulfide bond" evidence="5">
    <location>
        <begin position="253"/>
        <end position="317"/>
    </location>
</feature>
<dbReference type="SUPFAM" id="SSF56487">
    <property type="entry name" value="SRCR-like"/>
    <property type="match status" value="10"/>
</dbReference>
<dbReference type="AlphaFoldDB" id="A0A913ZKS9"/>
<evidence type="ECO:0000256" key="4">
    <source>
        <dbReference type="ARBA" id="ARBA00023180"/>
    </source>
</evidence>
<organism evidence="7 8">
    <name type="scientific">Patiria miniata</name>
    <name type="common">Bat star</name>
    <name type="synonym">Asterina miniata</name>
    <dbReference type="NCBI Taxonomy" id="46514"/>
    <lineage>
        <taxon>Eukaryota</taxon>
        <taxon>Metazoa</taxon>
        <taxon>Echinodermata</taxon>
        <taxon>Eleutherozoa</taxon>
        <taxon>Asterozoa</taxon>
        <taxon>Asteroidea</taxon>
        <taxon>Valvatacea</taxon>
        <taxon>Valvatida</taxon>
        <taxon>Asterinidae</taxon>
        <taxon>Patiria</taxon>
    </lineage>
</organism>
<feature type="domain" description="SRCR" evidence="6">
    <location>
        <begin position="451"/>
        <end position="552"/>
    </location>
</feature>
<feature type="disulfide bond" evidence="5">
    <location>
        <begin position="520"/>
        <end position="530"/>
    </location>
</feature>
<dbReference type="FunFam" id="3.10.250.10:FF:000001">
    <property type="entry name" value="Lysyl oxidase 4 isoform X1"/>
    <property type="match status" value="1"/>
</dbReference>
<evidence type="ECO:0000256" key="2">
    <source>
        <dbReference type="ARBA" id="ARBA00022737"/>
    </source>
</evidence>
<keyword evidence="3 5" id="KW-1015">Disulfide bond</keyword>
<dbReference type="Pfam" id="PF00530">
    <property type="entry name" value="SRCR"/>
    <property type="match status" value="10"/>
</dbReference>
<name>A0A913ZKS9_PATMI</name>
<feature type="disulfide bond" evidence="5">
    <location>
        <begin position="805"/>
        <end position="869"/>
    </location>
</feature>
<comment type="caution">
    <text evidence="5">Lacks conserved residue(s) required for the propagation of feature annotation.</text>
</comment>
<feature type="disulfide bond" evidence="5">
    <location>
        <begin position="157"/>
        <end position="218"/>
    </location>
</feature>
<feature type="domain" description="SRCR" evidence="6">
    <location>
        <begin position="228"/>
        <end position="329"/>
    </location>
</feature>
<feature type="disulfide bond" evidence="5">
    <location>
        <begin position="849"/>
        <end position="859"/>
    </location>
</feature>